<protein>
    <submittedName>
        <fullName evidence="1">Uncharacterized protein</fullName>
    </submittedName>
</protein>
<keyword evidence="2" id="KW-1185">Reference proteome</keyword>
<dbReference type="EMBL" id="BAER01000028">
    <property type="protein sequence ID" value="GAC32125.1"/>
    <property type="molecule type" value="Genomic_DNA"/>
</dbReference>
<evidence type="ECO:0000313" key="1">
    <source>
        <dbReference type="EMBL" id="GAC32125.1"/>
    </source>
</evidence>
<comment type="caution">
    <text evidence="1">The sequence shown here is derived from an EMBL/GenBank/DDBJ whole genome shotgun (WGS) entry which is preliminary data.</text>
</comment>
<evidence type="ECO:0000313" key="2">
    <source>
        <dbReference type="Proteomes" id="UP000006322"/>
    </source>
</evidence>
<proteinExistence type="predicted"/>
<accession>K7A9P5</accession>
<dbReference type="AlphaFoldDB" id="K7A9P5"/>
<reference evidence="2" key="1">
    <citation type="journal article" date="2014" name="Environ. Microbiol.">
        <title>Comparative genomics of the marine bacterial genus Glaciecola reveals the high degree of genomic diversity and genomic characteristic for cold adaptation.</title>
        <authorList>
            <person name="Qin Q.L."/>
            <person name="Xie B.B."/>
            <person name="Yu Y."/>
            <person name="Shu Y.L."/>
            <person name="Rong J.C."/>
            <person name="Zhang Y.J."/>
            <person name="Zhao D.L."/>
            <person name="Chen X.L."/>
            <person name="Zhang X.Y."/>
            <person name="Chen B."/>
            <person name="Zhou B.C."/>
            <person name="Zhang Y.Z."/>
        </authorList>
    </citation>
    <scope>NUCLEOTIDE SEQUENCE [LARGE SCALE GENOMIC DNA]</scope>
    <source>
        <strain evidence="2">LMG 21857</strain>
    </source>
</reference>
<organism evidence="1 2">
    <name type="scientific">Paraglaciecola polaris LMG 21857</name>
    <dbReference type="NCBI Taxonomy" id="1129793"/>
    <lineage>
        <taxon>Bacteria</taxon>
        <taxon>Pseudomonadati</taxon>
        <taxon>Pseudomonadota</taxon>
        <taxon>Gammaproteobacteria</taxon>
        <taxon>Alteromonadales</taxon>
        <taxon>Alteromonadaceae</taxon>
        <taxon>Paraglaciecola</taxon>
    </lineage>
</organism>
<gene>
    <name evidence="1" type="ORF">GPLA_1210</name>
</gene>
<sequence length="50" mass="5778">MEIAKYTLQCNRKYDTERVNEPCHPFAEIARYQKRYLATVFVGAGALTLP</sequence>
<name>K7A9P5_9ALTE</name>
<dbReference type="STRING" id="1129793.GPLA_1210"/>
<dbReference type="Proteomes" id="UP000006322">
    <property type="component" value="Unassembled WGS sequence"/>
</dbReference>